<proteinExistence type="predicted"/>
<evidence type="ECO:0000313" key="1">
    <source>
        <dbReference type="EMBL" id="KAF7283824.1"/>
    </source>
</evidence>
<keyword evidence="2" id="KW-1185">Reference proteome</keyword>
<sequence length="110" mass="12689">MSKTIDIQGHKFIAALIDYFEKERDNVGPLLLVNTVRERVAAGLNITVSTVNNIAYKMKNNTLDSAEKTRLHTKWVTNLDHLDIGFIRDQIYEIYKNSKYTNSFIDINII</sequence>
<dbReference type="AlphaFoldDB" id="A0A834IMJ5"/>
<comment type="caution">
    <text evidence="1">The sequence shown here is derived from an EMBL/GenBank/DDBJ whole genome shotgun (WGS) entry which is preliminary data.</text>
</comment>
<evidence type="ECO:0000313" key="2">
    <source>
        <dbReference type="Proteomes" id="UP000625711"/>
    </source>
</evidence>
<protein>
    <submittedName>
        <fullName evidence="1">Uncharacterized protein</fullName>
    </submittedName>
</protein>
<organism evidence="1 2">
    <name type="scientific">Rhynchophorus ferrugineus</name>
    <name type="common">Red palm weevil</name>
    <name type="synonym">Curculio ferrugineus</name>
    <dbReference type="NCBI Taxonomy" id="354439"/>
    <lineage>
        <taxon>Eukaryota</taxon>
        <taxon>Metazoa</taxon>
        <taxon>Ecdysozoa</taxon>
        <taxon>Arthropoda</taxon>
        <taxon>Hexapoda</taxon>
        <taxon>Insecta</taxon>
        <taxon>Pterygota</taxon>
        <taxon>Neoptera</taxon>
        <taxon>Endopterygota</taxon>
        <taxon>Coleoptera</taxon>
        <taxon>Polyphaga</taxon>
        <taxon>Cucujiformia</taxon>
        <taxon>Curculionidae</taxon>
        <taxon>Dryophthorinae</taxon>
        <taxon>Rhynchophorus</taxon>
    </lineage>
</organism>
<dbReference type="OrthoDB" id="6777573at2759"/>
<name>A0A834IMJ5_RHYFE</name>
<dbReference type="Proteomes" id="UP000625711">
    <property type="component" value="Unassembled WGS sequence"/>
</dbReference>
<dbReference type="EMBL" id="JAACXV010000086">
    <property type="protein sequence ID" value="KAF7283824.1"/>
    <property type="molecule type" value="Genomic_DNA"/>
</dbReference>
<accession>A0A834IMJ5</accession>
<gene>
    <name evidence="1" type="ORF">GWI33_022864</name>
</gene>
<reference evidence="1" key="1">
    <citation type="submission" date="2020-08" db="EMBL/GenBank/DDBJ databases">
        <title>Genome sequencing and assembly of the red palm weevil Rhynchophorus ferrugineus.</title>
        <authorList>
            <person name="Dias G.B."/>
            <person name="Bergman C.M."/>
            <person name="Manee M."/>
        </authorList>
    </citation>
    <scope>NUCLEOTIDE SEQUENCE</scope>
    <source>
        <strain evidence="1">AA-2017</strain>
        <tissue evidence="1">Whole larva</tissue>
    </source>
</reference>